<evidence type="ECO:0000256" key="6">
    <source>
        <dbReference type="ARBA" id="ARBA00023069"/>
    </source>
</evidence>
<dbReference type="Proteomes" id="UP001044222">
    <property type="component" value="Unassembled WGS sequence"/>
</dbReference>
<dbReference type="PANTHER" id="PTHR46613:SF1">
    <property type="entry name" value="RADIAL SPOKE HEAD 10 HOMOLOG B-RELATED"/>
    <property type="match status" value="1"/>
</dbReference>
<keyword evidence="8" id="KW-0966">Cell projection</keyword>
<feature type="compositionally biased region" description="Basic residues" evidence="9">
    <location>
        <begin position="1"/>
        <end position="10"/>
    </location>
</feature>
<keyword evidence="3" id="KW-0963">Cytoplasm</keyword>
<dbReference type="PANTHER" id="PTHR46613">
    <property type="entry name" value="RADIAL SPOKE HEAD 10 HOMOLOG B-RELATED"/>
    <property type="match status" value="1"/>
</dbReference>
<name>A0A9D3MTB1_ANGAN</name>
<sequence>MAKGDKKKKADKSTPEGSVSKSANCSATSVVSEPPLDQAAPEDDSGQITNGSSASLSSQPPLHENPASSCDEFYDVPVLSSIIVQKYEGEKNRDLFHGEGVAYFQGGHVYKGMFSEGFMHGRGTYTWADGVKYEGEFVFNMPTGHGSYSWVDGSCYEGEVCNGIRHGVGTYECARKSVSYRGEWNQGKRHGKGTIYYNPELTSWYEGDWVSNIREGWGVRRYPSGNVYEGHWKNNDRHGQGRMKWTELGQQYTGQWENGLQHGQGTHTWFLKRVPGSQYPLRNEYVGEFVKGVRHGRGKFYYASGALYDGEWQCNKKHGQGKFNFKNGRIFEGEFLDDHMAEFPDFSMDGTQTPDLSGIRTQTPPCGKGEHPRSGKSLGSGSSLLGPDITLEIQCLLKRLPEMLKDLELRQVEFAVLRHIAELRTVYSFYSSLGHPQSPDNTFLLTRMQFWRLLKDCNIHHHGITLAQVDRLISEDVPPEEVHSPFSTMLLREFVSCVVVLAYHIYHREIESSNNVLVACFTKLMRENIIPNAKKVKGAFLCNPMCAMISTNYTEKCWEIYQSLCTGLDGRTMTMRHFVWLLKDLHLYDDELTTGKVLEILSAENPAAYDVCATNLDLEMTFLEFFEALLGCAQVKSSQSLRSRCESLSETHRLAESVRMSLGQDCRDSPVLATQRSSSVMAKSMEMLQSSTSEEKSAVNLKTQTEDVASDSVPLPVGSPSVEMESRERDSHGNTEVQSLPAVDRQTASSPHSAITGPAGDGVEEAESELERWICASRRFFGEALFPAYERSLLLKREGQEERLRRAAQARIALAKAQRAARLREMSEAEEERRREEEEEAEKADAQEDKPNPPRSPTLPTPVASVTSISEPKLSRVASGIRKKR</sequence>
<keyword evidence="7" id="KW-0206">Cytoskeleton</keyword>
<evidence type="ECO:0000256" key="1">
    <source>
        <dbReference type="ARBA" id="ARBA00004230"/>
    </source>
</evidence>
<dbReference type="AlphaFoldDB" id="A0A9D3MTB1"/>
<proteinExistence type="predicted"/>
<reference evidence="10" key="1">
    <citation type="submission" date="2021-01" db="EMBL/GenBank/DDBJ databases">
        <title>A chromosome-scale assembly of European eel, Anguilla anguilla.</title>
        <authorList>
            <person name="Henkel C."/>
            <person name="Jong-Raadsen S.A."/>
            <person name="Dufour S."/>
            <person name="Weltzien F.-A."/>
            <person name="Palstra A.P."/>
            <person name="Pelster B."/>
            <person name="Spaink H.P."/>
            <person name="Van Den Thillart G.E."/>
            <person name="Jansen H."/>
            <person name="Zahm M."/>
            <person name="Klopp C."/>
            <person name="Cedric C."/>
            <person name="Louis A."/>
            <person name="Berthelot C."/>
            <person name="Parey E."/>
            <person name="Roest Crollius H."/>
            <person name="Montfort J."/>
            <person name="Robinson-Rechavi M."/>
            <person name="Bucao C."/>
            <person name="Bouchez O."/>
            <person name="Gislard M."/>
            <person name="Lluch J."/>
            <person name="Milhes M."/>
            <person name="Lampietro C."/>
            <person name="Lopez Roques C."/>
            <person name="Donnadieu C."/>
            <person name="Braasch I."/>
            <person name="Desvignes T."/>
            <person name="Postlethwait J."/>
            <person name="Bobe J."/>
            <person name="Guiguen Y."/>
            <person name="Dirks R."/>
        </authorList>
    </citation>
    <scope>NUCLEOTIDE SEQUENCE</scope>
    <source>
        <strain evidence="10">Tag_6206</strain>
        <tissue evidence="10">Liver</tissue>
    </source>
</reference>
<comment type="subcellular location">
    <subcellularLocation>
        <location evidence="1">Cell projection</location>
        <location evidence="1">Cilium</location>
        <location evidence="1">Flagellum</location>
    </subcellularLocation>
    <subcellularLocation>
        <location evidence="2">Cytoplasm</location>
        <location evidence="2">Cytoskeleton</location>
        <location evidence="2">Cilium axoneme</location>
    </subcellularLocation>
</comment>
<dbReference type="InterPro" id="IPR003409">
    <property type="entry name" value="MORN"/>
</dbReference>
<organism evidence="10 11">
    <name type="scientific">Anguilla anguilla</name>
    <name type="common">European freshwater eel</name>
    <name type="synonym">Muraena anguilla</name>
    <dbReference type="NCBI Taxonomy" id="7936"/>
    <lineage>
        <taxon>Eukaryota</taxon>
        <taxon>Metazoa</taxon>
        <taxon>Chordata</taxon>
        <taxon>Craniata</taxon>
        <taxon>Vertebrata</taxon>
        <taxon>Euteleostomi</taxon>
        <taxon>Actinopterygii</taxon>
        <taxon>Neopterygii</taxon>
        <taxon>Teleostei</taxon>
        <taxon>Anguilliformes</taxon>
        <taxon>Anguillidae</taxon>
        <taxon>Anguilla</taxon>
    </lineage>
</organism>
<evidence type="ECO:0000313" key="11">
    <source>
        <dbReference type="Proteomes" id="UP001044222"/>
    </source>
</evidence>
<feature type="region of interest" description="Disordered" evidence="9">
    <location>
        <begin position="684"/>
        <end position="764"/>
    </location>
</feature>
<feature type="compositionally biased region" description="Basic and acidic residues" evidence="9">
    <location>
        <begin position="822"/>
        <end position="836"/>
    </location>
</feature>
<feature type="region of interest" description="Disordered" evidence="9">
    <location>
        <begin position="815"/>
        <end position="885"/>
    </location>
</feature>
<feature type="compositionally biased region" description="Basic and acidic residues" evidence="9">
    <location>
        <begin position="843"/>
        <end position="852"/>
    </location>
</feature>
<evidence type="ECO:0000256" key="5">
    <source>
        <dbReference type="ARBA" id="ARBA00022846"/>
    </source>
</evidence>
<gene>
    <name evidence="10" type="ORF">ANANG_G00037020</name>
</gene>
<dbReference type="GO" id="GO:0005930">
    <property type="term" value="C:axoneme"/>
    <property type="evidence" value="ECO:0007669"/>
    <property type="project" value="UniProtKB-SubCell"/>
</dbReference>
<feature type="compositionally biased region" description="Polar residues" evidence="9">
    <location>
        <begin position="46"/>
        <end position="60"/>
    </location>
</feature>
<evidence type="ECO:0000256" key="4">
    <source>
        <dbReference type="ARBA" id="ARBA00022737"/>
    </source>
</evidence>
<evidence type="ECO:0000256" key="2">
    <source>
        <dbReference type="ARBA" id="ARBA00004430"/>
    </source>
</evidence>
<feature type="region of interest" description="Disordered" evidence="9">
    <location>
        <begin position="363"/>
        <end position="382"/>
    </location>
</feature>
<accession>A0A9D3MTB1</accession>
<evidence type="ECO:0000256" key="8">
    <source>
        <dbReference type="ARBA" id="ARBA00023273"/>
    </source>
</evidence>
<evidence type="ECO:0000256" key="7">
    <source>
        <dbReference type="ARBA" id="ARBA00023212"/>
    </source>
</evidence>
<dbReference type="Gene3D" id="2.20.110.10">
    <property type="entry name" value="Histone H3 K4-specific methyltransferase SET7/9 N-terminal domain"/>
    <property type="match status" value="5"/>
</dbReference>
<dbReference type="GO" id="GO:0031514">
    <property type="term" value="C:motile cilium"/>
    <property type="evidence" value="ECO:0007669"/>
    <property type="project" value="UniProtKB-SubCell"/>
</dbReference>
<keyword evidence="6" id="KW-0969">Cilium</keyword>
<dbReference type="Pfam" id="PF02493">
    <property type="entry name" value="MORN"/>
    <property type="match status" value="10"/>
</dbReference>
<comment type="caution">
    <text evidence="10">The sequence shown here is derived from an EMBL/GenBank/DDBJ whole genome shotgun (WGS) entry which is preliminary data.</text>
</comment>
<evidence type="ECO:0000256" key="3">
    <source>
        <dbReference type="ARBA" id="ARBA00022490"/>
    </source>
</evidence>
<keyword evidence="4" id="KW-0677">Repeat</keyword>
<evidence type="ECO:0008006" key="12">
    <source>
        <dbReference type="Google" id="ProtNLM"/>
    </source>
</evidence>
<evidence type="ECO:0000256" key="9">
    <source>
        <dbReference type="SAM" id="MobiDB-lite"/>
    </source>
</evidence>
<dbReference type="EMBL" id="JAFIRN010000002">
    <property type="protein sequence ID" value="KAG5854360.1"/>
    <property type="molecule type" value="Genomic_DNA"/>
</dbReference>
<feature type="compositionally biased region" description="Polar residues" evidence="9">
    <location>
        <begin position="15"/>
        <end position="31"/>
    </location>
</feature>
<dbReference type="SMART" id="SM00698">
    <property type="entry name" value="MORN"/>
    <property type="match status" value="10"/>
</dbReference>
<keyword evidence="11" id="KW-1185">Reference proteome</keyword>
<protein>
    <recommendedName>
        <fullName evidence="12">Radial spoke head 10 homolog B-like</fullName>
    </recommendedName>
</protein>
<keyword evidence="5" id="KW-0282">Flagellum</keyword>
<feature type="region of interest" description="Disordered" evidence="9">
    <location>
        <begin position="1"/>
        <end position="67"/>
    </location>
</feature>
<feature type="compositionally biased region" description="Basic and acidic residues" evidence="9">
    <location>
        <begin position="724"/>
        <end position="733"/>
    </location>
</feature>
<dbReference type="SUPFAM" id="SSF82185">
    <property type="entry name" value="Histone H3 K4-specific methyltransferase SET7/9 N-terminal domain"/>
    <property type="match status" value="3"/>
</dbReference>
<evidence type="ECO:0000313" key="10">
    <source>
        <dbReference type="EMBL" id="KAG5854360.1"/>
    </source>
</evidence>